<organism evidence="4 6">
    <name type="scientific">Puccinia graminis f. sp. tritici</name>
    <dbReference type="NCBI Taxonomy" id="56615"/>
    <lineage>
        <taxon>Eukaryota</taxon>
        <taxon>Fungi</taxon>
        <taxon>Dikarya</taxon>
        <taxon>Basidiomycota</taxon>
        <taxon>Pucciniomycotina</taxon>
        <taxon>Pucciniomycetes</taxon>
        <taxon>Pucciniales</taxon>
        <taxon>Pucciniaceae</taxon>
        <taxon>Puccinia</taxon>
    </lineage>
</organism>
<gene>
    <name evidence="3" type="ORF">PGT21_050355</name>
    <name evidence="4" type="ORF">PGTUg99_004516</name>
</gene>
<reference evidence="5 6" key="1">
    <citation type="submission" date="2019-05" db="EMBL/GenBank/DDBJ databases">
        <title>Emergence of the Ug99 lineage of the wheat stem rust pathogen through somatic hybridization.</title>
        <authorList>
            <person name="Li F."/>
            <person name="Upadhyaya N.M."/>
            <person name="Sperschneider J."/>
            <person name="Matny O."/>
            <person name="Nguyen-Phuc H."/>
            <person name="Mago R."/>
            <person name="Raley C."/>
            <person name="Miller M.E."/>
            <person name="Silverstein K.A.T."/>
            <person name="Henningsen E."/>
            <person name="Hirsch C.D."/>
            <person name="Visser B."/>
            <person name="Pretorius Z.A."/>
            <person name="Steffenson B.J."/>
            <person name="Schwessinger B."/>
            <person name="Dodds P.N."/>
            <person name="Figueroa M."/>
        </authorList>
    </citation>
    <scope>NUCLEOTIDE SEQUENCE [LARGE SCALE GENOMIC DNA]</scope>
    <source>
        <strain evidence="3">21-0</strain>
        <strain evidence="4 6">Ug99</strain>
    </source>
</reference>
<dbReference type="AlphaFoldDB" id="A0A5B0RS82"/>
<keyword evidence="2" id="KW-0732">Signal</keyword>
<feature type="region of interest" description="Disordered" evidence="1">
    <location>
        <begin position="47"/>
        <end position="124"/>
    </location>
</feature>
<evidence type="ECO:0000313" key="3">
    <source>
        <dbReference type="EMBL" id="KAA1104133.1"/>
    </source>
</evidence>
<feature type="signal peptide" evidence="2">
    <location>
        <begin position="1"/>
        <end position="19"/>
    </location>
</feature>
<dbReference type="EMBL" id="VSWC01000041">
    <property type="protein sequence ID" value="KAA1104133.1"/>
    <property type="molecule type" value="Genomic_DNA"/>
</dbReference>
<evidence type="ECO:0000313" key="6">
    <source>
        <dbReference type="Proteomes" id="UP000325313"/>
    </source>
</evidence>
<dbReference type="Proteomes" id="UP000324748">
    <property type="component" value="Unassembled WGS sequence"/>
</dbReference>
<proteinExistence type="predicted"/>
<evidence type="ECO:0000313" key="4">
    <source>
        <dbReference type="EMBL" id="KAA1128199.1"/>
    </source>
</evidence>
<sequence length="124" mass="13606">MSFQRSLLLALFIASVAMCRTVVNLDQETGTMLDKRSVVPLMNNPPWRFANINEGHNHDKYSSQGKGPKIIKKGPKPDKGSGKEKEKAIAGQPKRESLGEKKLDEAAAAQQQNRKKSGSHGPPK</sequence>
<accession>A0A5B0RS82</accession>
<feature type="compositionally biased region" description="Basic and acidic residues" evidence="1">
    <location>
        <begin position="75"/>
        <end position="105"/>
    </location>
</feature>
<name>A0A5B0RS82_PUCGR</name>
<protein>
    <recommendedName>
        <fullName evidence="7">Secreted protein</fullName>
    </recommendedName>
</protein>
<dbReference type="Proteomes" id="UP000325313">
    <property type="component" value="Unassembled WGS sequence"/>
</dbReference>
<evidence type="ECO:0000313" key="5">
    <source>
        <dbReference type="Proteomes" id="UP000324748"/>
    </source>
</evidence>
<comment type="caution">
    <text evidence="4">The sequence shown here is derived from an EMBL/GenBank/DDBJ whole genome shotgun (WGS) entry which is preliminary data.</text>
</comment>
<feature type="chain" id="PRO_5036138198" description="Secreted protein" evidence="2">
    <location>
        <begin position="20"/>
        <end position="124"/>
    </location>
</feature>
<dbReference type="EMBL" id="VDEP01000143">
    <property type="protein sequence ID" value="KAA1128199.1"/>
    <property type="molecule type" value="Genomic_DNA"/>
</dbReference>
<keyword evidence="5" id="KW-1185">Reference proteome</keyword>
<evidence type="ECO:0008006" key="7">
    <source>
        <dbReference type="Google" id="ProtNLM"/>
    </source>
</evidence>
<evidence type="ECO:0000256" key="1">
    <source>
        <dbReference type="SAM" id="MobiDB-lite"/>
    </source>
</evidence>
<evidence type="ECO:0000256" key="2">
    <source>
        <dbReference type="SAM" id="SignalP"/>
    </source>
</evidence>
<feature type="compositionally biased region" description="Basic residues" evidence="1">
    <location>
        <begin position="113"/>
        <end position="124"/>
    </location>
</feature>